<keyword evidence="4 5" id="KW-0472">Membrane</keyword>
<evidence type="ECO:0000256" key="5">
    <source>
        <dbReference type="SAM" id="Phobius"/>
    </source>
</evidence>
<accession>A0ABV4NRS1</accession>
<reference evidence="7 8" key="1">
    <citation type="submission" date="2024-08" db="EMBL/GenBank/DDBJ databases">
        <authorList>
            <person name="Ishaq N."/>
        </authorList>
    </citation>
    <scope>NUCLEOTIDE SEQUENCE [LARGE SCALE GENOMIC DNA]</scope>
    <source>
        <strain evidence="7 8">JCM 30400</strain>
    </source>
</reference>
<organism evidence="7 8">
    <name type="scientific">Microbulbifer echini</name>
    <dbReference type="NCBI Taxonomy" id="1529067"/>
    <lineage>
        <taxon>Bacteria</taxon>
        <taxon>Pseudomonadati</taxon>
        <taxon>Pseudomonadota</taxon>
        <taxon>Gammaproteobacteria</taxon>
        <taxon>Cellvibrionales</taxon>
        <taxon>Microbulbiferaceae</taxon>
        <taxon>Microbulbifer</taxon>
    </lineage>
</organism>
<evidence type="ECO:0000256" key="2">
    <source>
        <dbReference type="ARBA" id="ARBA00022692"/>
    </source>
</evidence>
<evidence type="ECO:0000256" key="4">
    <source>
        <dbReference type="ARBA" id="ARBA00023136"/>
    </source>
</evidence>
<dbReference type="PANTHER" id="PTHR43471:SF3">
    <property type="entry name" value="ABC TRANSPORTER PERMEASE PROTEIN NATB"/>
    <property type="match status" value="1"/>
</dbReference>
<sequence>MSIFRNMRSRQMRGLLLKEFREVWRDRRALGITLGFTLLFPLLMIGSGALSYKVMSETSFAVAVVGGEHAPLLEEQLRGGDLRIEPLQGGVPQELLQGKYDVVLQIGKNFAEDYRDLLSPTVYLYVDSADKSGGRGAQRVQEQLARLQQTIMQQRLAVRGIAAQTLSPWQLEVRDVSTPSSRGVAILGLMVPVLLIMGLMVCSTAPSIDTSAGERERMSVEILLQQPLSGWQVVVAKVLAVTSIAWFGALLSLAVLTISFSLLPLAEIGVRFSAGLSELIAMSIILLPLALLVAVLQILLSLRSRSFKDAQVQLSILQALPVTLLVGLKLSNIELDAPIWQLVPLIGQQQWLSALMAGEPISTRLALAGSVVTLSLVGLCILVGARALRRESLLGAT</sequence>
<dbReference type="Pfam" id="PF12698">
    <property type="entry name" value="ABC2_membrane_3"/>
    <property type="match status" value="1"/>
</dbReference>
<evidence type="ECO:0000256" key="1">
    <source>
        <dbReference type="ARBA" id="ARBA00004141"/>
    </source>
</evidence>
<evidence type="ECO:0000256" key="3">
    <source>
        <dbReference type="ARBA" id="ARBA00022989"/>
    </source>
</evidence>
<comment type="caution">
    <text evidence="7">The sequence shown here is derived from an EMBL/GenBank/DDBJ whole genome shotgun (WGS) entry which is preliminary data.</text>
</comment>
<keyword evidence="8" id="KW-1185">Reference proteome</keyword>
<keyword evidence="2 5" id="KW-0812">Transmembrane</keyword>
<feature type="transmembrane region" description="Helical" evidence="5">
    <location>
        <begin position="365"/>
        <end position="385"/>
    </location>
</feature>
<comment type="subcellular location">
    <subcellularLocation>
        <location evidence="1">Membrane</location>
        <topology evidence="1">Multi-pass membrane protein</topology>
    </subcellularLocation>
</comment>
<dbReference type="RefSeq" id="WP_371844314.1">
    <property type="nucleotide sequence ID" value="NZ_JBGMEL010000015.1"/>
</dbReference>
<dbReference type="Proteomes" id="UP001569414">
    <property type="component" value="Unassembled WGS sequence"/>
</dbReference>
<name>A0ABV4NRS1_9GAMM</name>
<evidence type="ECO:0000313" key="7">
    <source>
        <dbReference type="EMBL" id="MFA0791879.1"/>
    </source>
</evidence>
<protein>
    <submittedName>
        <fullName evidence="7">ABC transporter permease</fullName>
    </submittedName>
</protein>
<feature type="domain" description="ABC-2 type transporter transmembrane" evidence="6">
    <location>
        <begin position="33"/>
        <end position="379"/>
    </location>
</feature>
<dbReference type="InterPro" id="IPR013525">
    <property type="entry name" value="ABC2_TM"/>
</dbReference>
<proteinExistence type="predicted"/>
<gene>
    <name evidence="7" type="ORF">ACCI51_15120</name>
</gene>
<evidence type="ECO:0000259" key="6">
    <source>
        <dbReference type="Pfam" id="PF12698"/>
    </source>
</evidence>
<dbReference type="PANTHER" id="PTHR43471">
    <property type="entry name" value="ABC TRANSPORTER PERMEASE"/>
    <property type="match status" value="1"/>
</dbReference>
<dbReference type="EMBL" id="JBGMEL010000015">
    <property type="protein sequence ID" value="MFA0791879.1"/>
    <property type="molecule type" value="Genomic_DNA"/>
</dbReference>
<feature type="transmembrane region" description="Helical" evidence="5">
    <location>
        <begin position="280"/>
        <end position="300"/>
    </location>
</feature>
<feature type="transmembrane region" description="Helical" evidence="5">
    <location>
        <begin position="238"/>
        <end position="260"/>
    </location>
</feature>
<feature type="transmembrane region" description="Helical" evidence="5">
    <location>
        <begin position="184"/>
        <end position="208"/>
    </location>
</feature>
<keyword evidence="3 5" id="KW-1133">Transmembrane helix</keyword>
<evidence type="ECO:0000313" key="8">
    <source>
        <dbReference type="Proteomes" id="UP001569414"/>
    </source>
</evidence>